<dbReference type="InterPro" id="IPR039426">
    <property type="entry name" value="TonB-dep_rcpt-like"/>
</dbReference>
<evidence type="ECO:0000256" key="4">
    <source>
        <dbReference type="ARBA" id="ARBA00022452"/>
    </source>
</evidence>
<evidence type="ECO:0000256" key="12">
    <source>
        <dbReference type="PROSITE-ProRule" id="PRU01360"/>
    </source>
</evidence>
<dbReference type="Pfam" id="PF00593">
    <property type="entry name" value="TonB_dep_Rec_b-barrel"/>
    <property type="match status" value="1"/>
</dbReference>
<dbReference type="InterPro" id="IPR036942">
    <property type="entry name" value="Beta-barrel_TonB_sf"/>
</dbReference>
<dbReference type="CDD" id="cd01347">
    <property type="entry name" value="ligand_gated_channel"/>
    <property type="match status" value="1"/>
</dbReference>
<evidence type="ECO:0000256" key="3">
    <source>
        <dbReference type="ARBA" id="ARBA00022448"/>
    </source>
</evidence>
<keyword evidence="7" id="KW-0406">Ion transport</keyword>
<comment type="subcellular location">
    <subcellularLocation>
        <location evidence="1 12">Cell outer membrane</location>
        <topology evidence="1 12">Multi-pass membrane protein</topology>
    </subcellularLocation>
</comment>
<keyword evidence="9 12" id="KW-0472">Membrane</keyword>
<evidence type="ECO:0000256" key="9">
    <source>
        <dbReference type="ARBA" id="ARBA00023136"/>
    </source>
</evidence>
<dbReference type="EMBL" id="CP051152">
    <property type="protein sequence ID" value="QJQ05160.1"/>
    <property type="molecule type" value="Genomic_DNA"/>
</dbReference>
<feature type="chain" id="PRO_5027113340" evidence="14">
    <location>
        <begin position="26"/>
        <end position="613"/>
    </location>
</feature>
<evidence type="ECO:0000256" key="5">
    <source>
        <dbReference type="ARBA" id="ARBA00022692"/>
    </source>
</evidence>
<keyword evidence="4 12" id="KW-1134">Transmembrane beta strand</keyword>
<accession>A0A6M4A306</accession>
<dbReference type="GO" id="GO:0006811">
    <property type="term" value="P:monoatomic ion transport"/>
    <property type="evidence" value="ECO:0007669"/>
    <property type="project" value="UniProtKB-KW"/>
</dbReference>
<dbReference type="InterPro" id="IPR000531">
    <property type="entry name" value="Beta-barrel_TonB"/>
</dbReference>
<evidence type="ECO:0000256" key="10">
    <source>
        <dbReference type="ARBA" id="ARBA00023170"/>
    </source>
</evidence>
<dbReference type="GO" id="GO:0009279">
    <property type="term" value="C:cell outer membrane"/>
    <property type="evidence" value="ECO:0007669"/>
    <property type="project" value="UniProtKB-SubCell"/>
</dbReference>
<feature type="domain" description="TonB-dependent receptor-like beta-barrel" evidence="15">
    <location>
        <begin position="186"/>
        <end position="585"/>
    </location>
</feature>
<evidence type="ECO:0000256" key="6">
    <source>
        <dbReference type="ARBA" id="ARBA00022729"/>
    </source>
</evidence>
<evidence type="ECO:0000313" key="18">
    <source>
        <dbReference type="Proteomes" id="UP000274350"/>
    </source>
</evidence>
<sequence length="613" mass="65565">MTLVFKPLAISLAVAALFPSASAFAEPAQNVIVTAGRQPQLAKDVLADNVVISAEEIAKSGAVSVVDLLQKQRGIEITRNGGPGTNSSVFIRGGSNAQSVAFVDGVRIGSSTTGGASWASIPLSQIERIEIVYGPLSSLYGADAMGGVVQIFTKKGGREIAPSVSIGVGSYGLRKAEAGISGATASNFSYALNAAHETADGYSATKPSAFGYNSDKDGYTQDSVSGRLGWELSKGFDLGLNFLQSRLDSQYDSGANYDSRSEQKLETVSVFAKAKLASNWLSALQLAQTADNGTNDAAKGKSKSKIDTTQNSLNWQNDISIGKDVLQLVFERREEKVETTTRGVNGRRNTDSYAASYVLKRDAHLASASVRNDVSSQYGSHTTGSIAYGYRLTSDLRLNASYGTSFRAPTFNELYYPGYGISTNKPEEAKNGEAGIFFDDNTSQFSAVYYNNKATDLLVSTTVCPILPTVYKFGCAYNVDKATMSGFTFGGSTTLGNLTIRGSLDLQDPVDDKTGKLLARRSKEHGSLAMEYAMNKLKLGIEGTFSGQRFDDIANTKPLPGYGLLNLYASYDVAPNWTVLGRFNNALNKDYETVKNYAMAGSNVFVGLSYGYK</sequence>
<evidence type="ECO:0000259" key="16">
    <source>
        <dbReference type="Pfam" id="PF07715"/>
    </source>
</evidence>
<dbReference type="Gene3D" id="2.170.130.10">
    <property type="entry name" value="TonB-dependent receptor, plug domain"/>
    <property type="match status" value="1"/>
</dbReference>
<dbReference type="Gene3D" id="2.40.170.20">
    <property type="entry name" value="TonB-dependent receptor, beta-barrel domain"/>
    <property type="match status" value="1"/>
</dbReference>
<keyword evidence="10 17" id="KW-0675">Receptor</keyword>
<evidence type="ECO:0000259" key="15">
    <source>
        <dbReference type="Pfam" id="PF00593"/>
    </source>
</evidence>
<evidence type="ECO:0000313" key="17">
    <source>
        <dbReference type="EMBL" id="QJQ05160.1"/>
    </source>
</evidence>
<keyword evidence="18" id="KW-1185">Reference proteome</keyword>
<organism evidence="17 18">
    <name type="scientific">Undibacterium piscinae</name>
    <dbReference type="NCBI Taxonomy" id="2495591"/>
    <lineage>
        <taxon>Bacteria</taxon>
        <taxon>Pseudomonadati</taxon>
        <taxon>Pseudomonadota</taxon>
        <taxon>Betaproteobacteria</taxon>
        <taxon>Burkholderiales</taxon>
        <taxon>Oxalobacteraceae</taxon>
        <taxon>Undibacterium</taxon>
    </lineage>
</organism>
<dbReference type="PROSITE" id="PS52016">
    <property type="entry name" value="TONB_DEPENDENT_REC_3"/>
    <property type="match status" value="1"/>
</dbReference>
<dbReference type="PANTHER" id="PTHR30069">
    <property type="entry name" value="TONB-DEPENDENT OUTER MEMBRANE RECEPTOR"/>
    <property type="match status" value="1"/>
</dbReference>
<reference evidence="17 18" key="1">
    <citation type="journal article" date="2019" name="Int. J. Syst. Evol. Microbiol.">
        <title>Undibacterium piscinae sp. nov., isolated from Korean shiner intestine.</title>
        <authorList>
            <person name="Lee S.Y."/>
            <person name="Kang W."/>
            <person name="Kim P.S."/>
            <person name="Kim H.S."/>
            <person name="Sung H."/>
            <person name="Shin N.R."/>
            <person name="Whon T.W."/>
            <person name="Yun J.H."/>
            <person name="Lee J.Y."/>
            <person name="Lee J.Y."/>
            <person name="Jung M.J."/>
            <person name="Jeong Y.S."/>
            <person name="Tak E.J."/>
            <person name="Han J.E."/>
            <person name="Hyun D.W."/>
            <person name="Kang M.S."/>
            <person name="Lee K.E."/>
            <person name="Lee B.H."/>
            <person name="Bae J.W."/>
        </authorList>
    </citation>
    <scope>NUCLEOTIDE SEQUENCE [LARGE SCALE GENOMIC DNA]</scope>
    <source>
        <strain evidence="17 18">S11R28</strain>
    </source>
</reference>
<keyword evidence="8 13" id="KW-0798">TonB box</keyword>
<comment type="similarity">
    <text evidence="2 12 13">Belongs to the TonB-dependent receptor family.</text>
</comment>
<dbReference type="Proteomes" id="UP000274350">
    <property type="component" value="Chromosome"/>
</dbReference>
<dbReference type="KEGG" id="upi:EJG51_004010"/>
<dbReference type="SUPFAM" id="SSF56935">
    <property type="entry name" value="Porins"/>
    <property type="match status" value="1"/>
</dbReference>
<dbReference type="OrthoDB" id="183532at2"/>
<keyword evidence="5 12" id="KW-0812">Transmembrane</keyword>
<keyword evidence="6 14" id="KW-0732">Signal</keyword>
<protein>
    <submittedName>
        <fullName evidence="17">TonB-dependent receptor</fullName>
    </submittedName>
</protein>
<dbReference type="InterPro" id="IPR037066">
    <property type="entry name" value="Plug_dom_sf"/>
</dbReference>
<evidence type="ECO:0000256" key="13">
    <source>
        <dbReference type="RuleBase" id="RU003357"/>
    </source>
</evidence>
<dbReference type="Pfam" id="PF07715">
    <property type="entry name" value="Plug"/>
    <property type="match status" value="1"/>
</dbReference>
<dbReference type="AlphaFoldDB" id="A0A6M4A306"/>
<feature type="signal peptide" evidence="14">
    <location>
        <begin position="1"/>
        <end position="25"/>
    </location>
</feature>
<evidence type="ECO:0000256" key="11">
    <source>
        <dbReference type="ARBA" id="ARBA00023237"/>
    </source>
</evidence>
<keyword evidence="3 12" id="KW-0813">Transport</keyword>
<evidence type="ECO:0000256" key="7">
    <source>
        <dbReference type="ARBA" id="ARBA00023065"/>
    </source>
</evidence>
<evidence type="ECO:0000256" key="8">
    <source>
        <dbReference type="ARBA" id="ARBA00023077"/>
    </source>
</evidence>
<proteinExistence type="inferred from homology"/>
<evidence type="ECO:0000256" key="2">
    <source>
        <dbReference type="ARBA" id="ARBA00009810"/>
    </source>
</evidence>
<dbReference type="InterPro" id="IPR012910">
    <property type="entry name" value="Plug_dom"/>
</dbReference>
<evidence type="ECO:0000256" key="14">
    <source>
        <dbReference type="SAM" id="SignalP"/>
    </source>
</evidence>
<dbReference type="PANTHER" id="PTHR30069:SF53">
    <property type="entry name" value="COLICIN I RECEPTOR-RELATED"/>
    <property type="match status" value="1"/>
</dbReference>
<gene>
    <name evidence="17" type="ORF">EJG51_004010</name>
</gene>
<evidence type="ECO:0000256" key="1">
    <source>
        <dbReference type="ARBA" id="ARBA00004571"/>
    </source>
</evidence>
<name>A0A6M4A306_9BURK</name>
<keyword evidence="11 12" id="KW-0998">Cell outer membrane</keyword>
<feature type="domain" description="TonB-dependent receptor plug" evidence="16">
    <location>
        <begin position="46"/>
        <end position="148"/>
    </location>
</feature>
<dbReference type="GO" id="GO:0015889">
    <property type="term" value="P:cobalamin transport"/>
    <property type="evidence" value="ECO:0007669"/>
    <property type="project" value="TreeGrafter"/>
</dbReference>